<keyword evidence="3" id="KW-1185">Reference proteome</keyword>
<dbReference type="SUPFAM" id="SSF55729">
    <property type="entry name" value="Acyl-CoA N-acyltransferases (Nat)"/>
    <property type="match status" value="1"/>
</dbReference>
<dbReference type="PROSITE" id="PS51186">
    <property type="entry name" value="GNAT"/>
    <property type="match status" value="1"/>
</dbReference>
<dbReference type="CDD" id="cd04301">
    <property type="entry name" value="NAT_SF"/>
    <property type="match status" value="1"/>
</dbReference>
<sequence>MTVDVRSLTDPEERWAAIPALSDLRIRVFRSWPYLYDGSAEYEAAYMAEFVREPGSVLVVARDGDSIIGAATASPLEGQKPDIQNPFCDQGLDVAQIFYFGESVLLPQYQGQGIGHRFFNAREDAARAAGARKTAFCAVIRPDDHPMRPETPRDLHPFWRARGYAPVPGLTGTLEWQDLGDDFESAHVMQFWMRDL</sequence>
<dbReference type="InterPro" id="IPR016181">
    <property type="entry name" value="Acyl_CoA_acyltransferase"/>
</dbReference>
<name>A0A840AXA5_9SPHN</name>
<keyword evidence="2" id="KW-0808">Transferase</keyword>
<reference evidence="2 3" key="1">
    <citation type="submission" date="2020-08" db="EMBL/GenBank/DDBJ databases">
        <title>Genomic Encyclopedia of Type Strains, Phase IV (KMG-IV): sequencing the most valuable type-strain genomes for metagenomic binning, comparative biology and taxonomic classification.</title>
        <authorList>
            <person name="Goeker M."/>
        </authorList>
    </citation>
    <scope>NUCLEOTIDE SEQUENCE [LARGE SCALE GENOMIC DNA]</scope>
    <source>
        <strain evidence="2 3">DSM 29050</strain>
    </source>
</reference>
<comment type="caution">
    <text evidence="2">The sequence shown here is derived from an EMBL/GenBank/DDBJ whole genome shotgun (WGS) entry which is preliminary data.</text>
</comment>
<evidence type="ECO:0000313" key="3">
    <source>
        <dbReference type="Proteomes" id="UP000581447"/>
    </source>
</evidence>
<dbReference type="Gene3D" id="3.40.630.30">
    <property type="match status" value="1"/>
</dbReference>
<evidence type="ECO:0000259" key="1">
    <source>
        <dbReference type="PROSITE" id="PS51186"/>
    </source>
</evidence>
<dbReference type="GO" id="GO:0016747">
    <property type="term" value="F:acyltransferase activity, transferring groups other than amino-acyl groups"/>
    <property type="evidence" value="ECO:0007669"/>
    <property type="project" value="InterPro"/>
</dbReference>
<dbReference type="Pfam" id="PF00583">
    <property type="entry name" value="Acetyltransf_1"/>
    <property type="match status" value="1"/>
</dbReference>
<organism evidence="2 3">
    <name type="scientific">Sphingorhabdus rigui</name>
    <dbReference type="NCBI Taxonomy" id="1282858"/>
    <lineage>
        <taxon>Bacteria</taxon>
        <taxon>Pseudomonadati</taxon>
        <taxon>Pseudomonadota</taxon>
        <taxon>Alphaproteobacteria</taxon>
        <taxon>Sphingomonadales</taxon>
        <taxon>Sphingomonadaceae</taxon>
        <taxon>Sphingorhabdus</taxon>
    </lineage>
</organism>
<dbReference type="RefSeq" id="WP_183939694.1">
    <property type="nucleotide sequence ID" value="NZ_BAABBG010000001.1"/>
</dbReference>
<dbReference type="AlphaFoldDB" id="A0A840AXA5"/>
<dbReference type="Proteomes" id="UP000581447">
    <property type="component" value="Unassembled WGS sequence"/>
</dbReference>
<accession>A0A840AXA5</accession>
<evidence type="ECO:0000313" key="2">
    <source>
        <dbReference type="EMBL" id="MBB3942251.1"/>
    </source>
</evidence>
<feature type="domain" description="N-acetyltransferase" evidence="1">
    <location>
        <begin position="3"/>
        <end position="194"/>
    </location>
</feature>
<gene>
    <name evidence="2" type="ORF">GGR91_000473</name>
</gene>
<dbReference type="InterPro" id="IPR000182">
    <property type="entry name" value="GNAT_dom"/>
</dbReference>
<proteinExistence type="predicted"/>
<dbReference type="EMBL" id="JACIEA010000001">
    <property type="protein sequence ID" value="MBB3942251.1"/>
    <property type="molecule type" value="Genomic_DNA"/>
</dbReference>
<protein>
    <submittedName>
        <fullName evidence="2">GNAT superfamily N-acetyltransferase</fullName>
    </submittedName>
</protein>